<evidence type="ECO:0000259" key="4">
    <source>
        <dbReference type="Pfam" id="PF22754"/>
    </source>
</evidence>
<evidence type="ECO:0000313" key="6">
    <source>
        <dbReference type="EMBL" id="WOH11307.1"/>
    </source>
</evidence>
<dbReference type="GO" id="GO:0043565">
    <property type="term" value="F:sequence-specific DNA binding"/>
    <property type="evidence" value="ECO:0007669"/>
    <property type="project" value="TreeGrafter"/>
</dbReference>
<dbReference type="PANTHER" id="PTHR31945:SF5">
    <property type="entry name" value="TRANSCRIPTION FACTOR SCREAM-LIKE PROTEIN"/>
    <property type="match status" value="1"/>
</dbReference>
<evidence type="ECO:0000313" key="5">
    <source>
        <dbReference type="EMBL" id="KZM84033.1"/>
    </source>
</evidence>
<name>A0A175YKN3_DAUCS</name>
<dbReference type="AlphaFoldDB" id="A0A175YKN3"/>
<accession>A0A175YKN3</accession>
<dbReference type="CDD" id="cd04873">
    <property type="entry name" value="ACT_UUR-ACR-like"/>
    <property type="match status" value="1"/>
</dbReference>
<proteinExistence type="predicted"/>
<dbReference type="Gramene" id="KZM84033">
    <property type="protein sequence ID" value="KZM84033"/>
    <property type="gene ID" value="DCAR_028545"/>
</dbReference>
<dbReference type="OMA" id="FLQKNCP"/>
<comment type="subcellular location">
    <subcellularLocation>
        <location evidence="1">Nucleus</location>
    </subcellularLocation>
</comment>
<evidence type="ECO:0000256" key="1">
    <source>
        <dbReference type="ARBA" id="ARBA00004123"/>
    </source>
</evidence>
<organism evidence="5">
    <name type="scientific">Daucus carota subsp. sativus</name>
    <name type="common">Carrot</name>
    <dbReference type="NCBI Taxonomy" id="79200"/>
    <lineage>
        <taxon>Eukaryota</taxon>
        <taxon>Viridiplantae</taxon>
        <taxon>Streptophyta</taxon>
        <taxon>Embryophyta</taxon>
        <taxon>Tracheophyta</taxon>
        <taxon>Spermatophyta</taxon>
        <taxon>Magnoliopsida</taxon>
        <taxon>eudicotyledons</taxon>
        <taxon>Gunneridae</taxon>
        <taxon>Pentapetalae</taxon>
        <taxon>asterids</taxon>
        <taxon>campanulids</taxon>
        <taxon>Apiales</taxon>
        <taxon>Apiaceae</taxon>
        <taxon>Apioideae</taxon>
        <taxon>Scandiceae</taxon>
        <taxon>Daucinae</taxon>
        <taxon>Daucus</taxon>
        <taxon>Daucus sect. Daucus</taxon>
    </lineage>
</organism>
<evidence type="ECO:0000256" key="2">
    <source>
        <dbReference type="ARBA" id="ARBA00023242"/>
    </source>
</evidence>
<reference evidence="6" key="2">
    <citation type="submission" date="2022-03" db="EMBL/GenBank/DDBJ databases">
        <title>Draft title - Genomic analysis of global carrot germplasm unveils the trajectory of domestication and the origin of high carotenoid orange carrot.</title>
        <authorList>
            <person name="Iorizzo M."/>
            <person name="Ellison S."/>
            <person name="Senalik D."/>
            <person name="Macko-Podgorni A."/>
            <person name="Grzebelus D."/>
            <person name="Bostan H."/>
            <person name="Rolling W."/>
            <person name="Curaba J."/>
            <person name="Simon P."/>
        </authorList>
    </citation>
    <scope>NUCLEOTIDE SEQUENCE</scope>
    <source>
        <tissue evidence="6">Leaf</tissue>
    </source>
</reference>
<sequence>MDPRPHSNRRGKNSKERKKASAALHEKLLLLRSLTMSRSQRENSIVLDAAKYIQELKQKVERLNQDLTTGESSRHRHGSWPEVLVEPLETGFLVNIYSAKNCPGLLVLILQVFDELGLDVMEARVSCADSFRLKAFGEEKDENGEIVDAEAVKLAVSDAIRKWSENNDGD</sequence>
<dbReference type="STRING" id="79200.A0A175YKN3"/>
<dbReference type="Proteomes" id="UP000077755">
    <property type="component" value="Chromosome 8"/>
</dbReference>
<feature type="domain" description="Plant bHLH transcription factor ACT-like" evidence="4">
    <location>
        <begin position="82"/>
        <end position="161"/>
    </location>
</feature>
<dbReference type="KEGG" id="dcr:108198062"/>
<dbReference type="EMBL" id="LNRQ01000008">
    <property type="protein sequence ID" value="KZM84033.1"/>
    <property type="molecule type" value="Genomic_DNA"/>
</dbReference>
<dbReference type="InterPro" id="IPR051358">
    <property type="entry name" value="TF_AMS/ICE1/BHLH6-like"/>
</dbReference>
<dbReference type="EMBL" id="CP093350">
    <property type="protein sequence ID" value="WOH11307.1"/>
    <property type="molecule type" value="Genomic_DNA"/>
</dbReference>
<evidence type="ECO:0000256" key="3">
    <source>
        <dbReference type="SAM" id="Coils"/>
    </source>
</evidence>
<protein>
    <recommendedName>
        <fullName evidence="4">Plant bHLH transcription factor ACT-like domain-containing protein</fullName>
    </recommendedName>
</protein>
<dbReference type="OrthoDB" id="1917523at2759"/>
<keyword evidence="3" id="KW-0175">Coiled coil</keyword>
<dbReference type="Pfam" id="PF22754">
    <property type="entry name" value="bHLH-TF_ACT-like_plant"/>
    <property type="match status" value="1"/>
</dbReference>
<dbReference type="InterPro" id="IPR054502">
    <property type="entry name" value="bHLH-TF_ACT-like_plant"/>
</dbReference>
<keyword evidence="2" id="KW-0539">Nucleus</keyword>
<dbReference type="GO" id="GO:0003700">
    <property type="term" value="F:DNA-binding transcription factor activity"/>
    <property type="evidence" value="ECO:0007669"/>
    <property type="project" value="TreeGrafter"/>
</dbReference>
<dbReference type="GO" id="GO:0005634">
    <property type="term" value="C:nucleus"/>
    <property type="evidence" value="ECO:0007669"/>
    <property type="project" value="UniProtKB-SubCell"/>
</dbReference>
<keyword evidence="7" id="KW-1185">Reference proteome</keyword>
<feature type="coiled-coil region" evidence="3">
    <location>
        <begin position="46"/>
        <end position="73"/>
    </location>
</feature>
<dbReference type="PANTHER" id="PTHR31945">
    <property type="entry name" value="TRANSCRIPTION FACTOR SCREAM2-RELATED"/>
    <property type="match status" value="1"/>
</dbReference>
<gene>
    <name evidence="5" type="ORF">DCAR_028545</name>
    <name evidence="6" type="ORF">DCAR_0830788</name>
</gene>
<evidence type="ECO:0000313" key="7">
    <source>
        <dbReference type="Proteomes" id="UP000077755"/>
    </source>
</evidence>
<reference evidence="5" key="1">
    <citation type="journal article" date="2016" name="Nat. Genet.">
        <title>A high-quality carrot genome assembly provides new insights into carotenoid accumulation and asterid genome evolution.</title>
        <authorList>
            <person name="Iorizzo M."/>
            <person name="Ellison S."/>
            <person name="Senalik D."/>
            <person name="Zeng P."/>
            <person name="Satapoomin P."/>
            <person name="Huang J."/>
            <person name="Bowman M."/>
            <person name="Iovene M."/>
            <person name="Sanseverino W."/>
            <person name="Cavagnaro P."/>
            <person name="Yildiz M."/>
            <person name="Macko-Podgorni A."/>
            <person name="Moranska E."/>
            <person name="Grzebelus E."/>
            <person name="Grzebelus D."/>
            <person name="Ashrafi H."/>
            <person name="Zheng Z."/>
            <person name="Cheng S."/>
            <person name="Spooner D."/>
            <person name="Van Deynze A."/>
            <person name="Simon P."/>
        </authorList>
    </citation>
    <scope>NUCLEOTIDE SEQUENCE [LARGE SCALE GENOMIC DNA]</scope>
    <source>
        <tissue evidence="5">Leaf</tissue>
    </source>
</reference>